<dbReference type="FunFam" id="1.10.10.10:FF:000001">
    <property type="entry name" value="LysR family transcriptional regulator"/>
    <property type="match status" value="1"/>
</dbReference>
<dbReference type="GO" id="GO:0003700">
    <property type="term" value="F:DNA-binding transcription factor activity"/>
    <property type="evidence" value="ECO:0007669"/>
    <property type="project" value="InterPro"/>
</dbReference>
<evidence type="ECO:0000259" key="5">
    <source>
        <dbReference type="PROSITE" id="PS50931"/>
    </source>
</evidence>
<dbReference type="Gene3D" id="1.10.10.10">
    <property type="entry name" value="Winged helix-like DNA-binding domain superfamily/Winged helix DNA-binding domain"/>
    <property type="match status" value="1"/>
</dbReference>
<comment type="caution">
    <text evidence="6">The sequence shown here is derived from an EMBL/GenBank/DDBJ whole genome shotgun (WGS) entry which is preliminary data.</text>
</comment>
<dbReference type="InterPro" id="IPR005119">
    <property type="entry name" value="LysR_subst-bd"/>
</dbReference>
<keyword evidence="4" id="KW-0804">Transcription</keyword>
<feature type="domain" description="HTH lysR-type" evidence="5">
    <location>
        <begin position="5"/>
        <end position="62"/>
    </location>
</feature>
<evidence type="ECO:0000256" key="3">
    <source>
        <dbReference type="ARBA" id="ARBA00023125"/>
    </source>
</evidence>
<dbReference type="SUPFAM" id="SSF53850">
    <property type="entry name" value="Periplasmic binding protein-like II"/>
    <property type="match status" value="1"/>
</dbReference>
<dbReference type="PROSITE" id="PS50931">
    <property type="entry name" value="HTH_LYSR"/>
    <property type="match status" value="1"/>
</dbReference>
<keyword evidence="2" id="KW-0805">Transcription regulation</keyword>
<dbReference type="Pfam" id="PF03466">
    <property type="entry name" value="LysR_substrate"/>
    <property type="match status" value="1"/>
</dbReference>
<dbReference type="InterPro" id="IPR000847">
    <property type="entry name" value="LysR_HTH_N"/>
</dbReference>
<comment type="similarity">
    <text evidence="1">Belongs to the LysR transcriptional regulatory family.</text>
</comment>
<dbReference type="InterPro" id="IPR050176">
    <property type="entry name" value="LTTR"/>
</dbReference>
<dbReference type="AlphaFoldDB" id="A0A397QFT2"/>
<reference evidence="6 7" key="1">
    <citation type="submission" date="2018-08" db="EMBL/GenBank/DDBJ databases">
        <title>Genomic Encyclopedia of Archaeal and Bacterial Type Strains, Phase II (KMG-II): from individual species to whole genera.</title>
        <authorList>
            <person name="Goeker M."/>
        </authorList>
    </citation>
    <scope>NUCLEOTIDE SEQUENCE [LARGE SCALE GENOMIC DNA]</scope>
    <source>
        <strain evidence="6 7">DSM 5002</strain>
    </source>
</reference>
<organism evidence="6 7">
    <name type="scientific">Dichotomicrobium thermohalophilum</name>
    <dbReference type="NCBI Taxonomy" id="933063"/>
    <lineage>
        <taxon>Bacteria</taxon>
        <taxon>Pseudomonadati</taxon>
        <taxon>Pseudomonadota</taxon>
        <taxon>Alphaproteobacteria</taxon>
        <taxon>Hyphomicrobiales</taxon>
        <taxon>Hyphomicrobiaceae</taxon>
        <taxon>Dichotomicrobium</taxon>
    </lineage>
</organism>
<dbReference type="SUPFAM" id="SSF46785">
    <property type="entry name" value="Winged helix' DNA-binding domain"/>
    <property type="match status" value="1"/>
</dbReference>
<dbReference type="PANTHER" id="PTHR30579:SF7">
    <property type="entry name" value="HTH-TYPE TRANSCRIPTIONAL REGULATOR LRHA-RELATED"/>
    <property type="match status" value="1"/>
</dbReference>
<keyword evidence="7" id="KW-1185">Reference proteome</keyword>
<proteinExistence type="inferred from homology"/>
<evidence type="ECO:0000313" key="6">
    <source>
        <dbReference type="EMBL" id="RIA56914.1"/>
    </source>
</evidence>
<dbReference type="EMBL" id="QXDF01000001">
    <property type="protein sequence ID" value="RIA56914.1"/>
    <property type="molecule type" value="Genomic_DNA"/>
</dbReference>
<gene>
    <name evidence="6" type="ORF">BXY53_2028</name>
</gene>
<dbReference type="RefSeq" id="WP_170144398.1">
    <property type="nucleotide sequence ID" value="NZ_QXDF01000001.1"/>
</dbReference>
<dbReference type="Gene3D" id="3.40.190.10">
    <property type="entry name" value="Periplasmic binding protein-like II"/>
    <property type="match status" value="2"/>
</dbReference>
<dbReference type="Pfam" id="PF00126">
    <property type="entry name" value="HTH_1"/>
    <property type="match status" value="1"/>
</dbReference>
<accession>A0A397QFT2</accession>
<evidence type="ECO:0000256" key="1">
    <source>
        <dbReference type="ARBA" id="ARBA00009437"/>
    </source>
</evidence>
<dbReference type="PRINTS" id="PR00039">
    <property type="entry name" value="HTHLYSR"/>
</dbReference>
<dbReference type="PANTHER" id="PTHR30579">
    <property type="entry name" value="TRANSCRIPTIONAL REGULATOR"/>
    <property type="match status" value="1"/>
</dbReference>
<dbReference type="Proteomes" id="UP000266273">
    <property type="component" value="Unassembled WGS sequence"/>
</dbReference>
<protein>
    <submittedName>
        <fullName evidence="6">DNA-binding transcriptional LysR family regulator</fullName>
    </submittedName>
</protein>
<keyword evidence="3 6" id="KW-0238">DNA-binding</keyword>
<dbReference type="InterPro" id="IPR036390">
    <property type="entry name" value="WH_DNA-bd_sf"/>
</dbReference>
<name>A0A397QFT2_9HYPH</name>
<sequence length="297" mass="32436">MPPVLEPELLQTFIAIAETGRFTEAAKRVGRTQSAVSMQIKRLEDTIGRSLFVREGRTVQLSSDGELLLGHARRVLRAHAEALAAFQPSELTGTVTIGSPDEYAVAFLPTILRSFAETHPQVHVNVVCEPTRSLMPKLDMNEIDIILFTEGGELNRDDGKSDPILLREPVVWAASAKHCVHQDDPVPLALFHSGCRFRQWAIGALADAGRGYRINYTSVSFAGIETAIRAGLAVGAIPQSNVTPGLRILDERDGFPALPDYALAMRRAKGATSCIHDRLEDHIVNCFRQGPPREAAA</sequence>
<evidence type="ECO:0000256" key="2">
    <source>
        <dbReference type="ARBA" id="ARBA00023015"/>
    </source>
</evidence>
<dbReference type="InterPro" id="IPR036388">
    <property type="entry name" value="WH-like_DNA-bd_sf"/>
</dbReference>
<evidence type="ECO:0000313" key="7">
    <source>
        <dbReference type="Proteomes" id="UP000266273"/>
    </source>
</evidence>
<dbReference type="GO" id="GO:0003677">
    <property type="term" value="F:DNA binding"/>
    <property type="evidence" value="ECO:0007669"/>
    <property type="project" value="UniProtKB-KW"/>
</dbReference>
<evidence type="ECO:0000256" key="4">
    <source>
        <dbReference type="ARBA" id="ARBA00023163"/>
    </source>
</evidence>